<reference evidence="1 2" key="1">
    <citation type="submission" date="2018-08" db="EMBL/GenBank/DDBJ databases">
        <title>A genome reference for cultivated species of the human gut microbiota.</title>
        <authorList>
            <person name="Zou Y."/>
            <person name="Xue W."/>
            <person name="Luo G."/>
        </authorList>
    </citation>
    <scope>NUCLEOTIDE SEQUENCE [LARGE SCALE GENOMIC DNA]</scope>
    <source>
        <strain evidence="1 2">TF01-20-2</strain>
    </source>
</reference>
<sequence>MKKFEIHISASYISGGVEYWNAFTEYVEAANKTEAKKNLRAELREDGYKKIEMDALLVA</sequence>
<protein>
    <submittedName>
        <fullName evidence="1">Uncharacterized protein</fullName>
    </submittedName>
</protein>
<dbReference type="EMBL" id="QSSX01000004">
    <property type="protein sequence ID" value="RGM25129.1"/>
    <property type="molecule type" value="Genomic_DNA"/>
</dbReference>
<name>A0A3E4VCH9_MEDGN</name>
<accession>A0A3E4VCH9</accession>
<proteinExistence type="predicted"/>
<organism evidence="1 2">
    <name type="scientific">Mediterraneibacter gnavus</name>
    <name type="common">Ruminococcus gnavus</name>
    <dbReference type="NCBI Taxonomy" id="33038"/>
    <lineage>
        <taxon>Bacteria</taxon>
        <taxon>Bacillati</taxon>
        <taxon>Bacillota</taxon>
        <taxon>Clostridia</taxon>
        <taxon>Lachnospirales</taxon>
        <taxon>Lachnospiraceae</taxon>
        <taxon>Mediterraneibacter</taxon>
    </lineage>
</organism>
<evidence type="ECO:0000313" key="1">
    <source>
        <dbReference type="EMBL" id="RGM25129.1"/>
    </source>
</evidence>
<evidence type="ECO:0000313" key="2">
    <source>
        <dbReference type="Proteomes" id="UP000260808"/>
    </source>
</evidence>
<dbReference type="AlphaFoldDB" id="A0A3E4VCH9"/>
<gene>
    <name evidence="1" type="ORF">DXC31_02645</name>
</gene>
<dbReference type="Proteomes" id="UP000260808">
    <property type="component" value="Unassembled WGS sequence"/>
</dbReference>
<comment type="caution">
    <text evidence="1">The sequence shown here is derived from an EMBL/GenBank/DDBJ whole genome shotgun (WGS) entry which is preliminary data.</text>
</comment>